<evidence type="ECO:0000313" key="9">
    <source>
        <dbReference type="Proteomes" id="UP000243797"/>
    </source>
</evidence>
<sequence length="190" mass="21503">MANRHVLLTLLSPSPAPCAATVRSVFRRFQTTSARQRVPEDPNLIASQTAPKSYPPPSLRSQPRPKESRASHRTSQPTREKAYPDKLPSKRLDVPAVPLTDSQCAPNLPYFVTRTPSNELPVYQYHKSGGNKKLTRIRKIDGNLEALRNEVQEYLQLKKEDCVINPLTQQVIVKGHVKPQLESFLQARKF</sequence>
<evidence type="ECO:0000256" key="2">
    <source>
        <dbReference type="ARBA" id="ARBA00005677"/>
    </source>
</evidence>
<dbReference type="Gene3D" id="3.30.780.10">
    <property type="entry name" value="SUI1-like domain"/>
    <property type="match status" value="1"/>
</dbReference>
<dbReference type="OrthoDB" id="19439at2759"/>
<dbReference type="PANTHER" id="PTHR13477">
    <property type="entry name" value="MITOCHONDRIAL 39S RIBOSOMAL PROTEIN L49"/>
    <property type="match status" value="1"/>
</dbReference>
<feature type="region of interest" description="Disordered" evidence="7">
    <location>
        <begin position="33"/>
        <end position="92"/>
    </location>
</feature>
<dbReference type="STRING" id="2082308.A0A2K1R2A9"/>
<dbReference type="InParanoid" id="A0A2K1R2A9"/>
<dbReference type="Proteomes" id="UP000243797">
    <property type="component" value="Unassembled WGS sequence"/>
</dbReference>
<evidence type="ECO:0000256" key="4">
    <source>
        <dbReference type="ARBA" id="ARBA00023128"/>
    </source>
</evidence>
<keyword evidence="3" id="KW-0689">Ribosomal protein</keyword>
<dbReference type="EMBL" id="NKHZ01000011">
    <property type="protein sequence ID" value="PNS21424.1"/>
    <property type="molecule type" value="Genomic_DNA"/>
</dbReference>
<organism evidence="8 9">
    <name type="scientific">Sphaceloma murrayae</name>
    <dbReference type="NCBI Taxonomy" id="2082308"/>
    <lineage>
        <taxon>Eukaryota</taxon>
        <taxon>Fungi</taxon>
        <taxon>Dikarya</taxon>
        <taxon>Ascomycota</taxon>
        <taxon>Pezizomycotina</taxon>
        <taxon>Dothideomycetes</taxon>
        <taxon>Dothideomycetidae</taxon>
        <taxon>Myriangiales</taxon>
        <taxon>Elsinoaceae</taxon>
        <taxon>Sphaceloma</taxon>
    </lineage>
</organism>
<evidence type="ECO:0000256" key="5">
    <source>
        <dbReference type="ARBA" id="ARBA00023274"/>
    </source>
</evidence>
<accession>A0A2K1R2A9</accession>
<dbReference type="InterPro" id="IPR007740">
    <property type="entry name" value="Ribosomal_mL49"/>
</dbReference>
<dbReference type="PANTHER" id="PTHR13477:SF0">
    <property type="entry name" value="LARGE RIBOSOMAL SUBUNIT PROTEIN ML49"/>
    <property type="match status" value="1"/>
</dbReference>
<keyword evidence="5" id="KW-0687">Ribonucleoprotein</keyword>
<comment type="similarity">
    <text evidence="2">Belongs to the mitochondrion-specific ribosomal protein mL49 family.</text>
</comment>
<proteinExistence type="inferred from homology"/>
<evidence type="ECO:0000256" key="3">
    <source>
        <dbReference type="ARBA" id="ARBA00022980"/>
    </source>
</evidence>
<dbReference type="AlphaFoldDB" id="A0A2K1R2A9"/>
<name>A0A2K1R2A9_9PEZI</name>
<keyword evidence="9" id="KW-1185">Reference proteome</keyword>
<gene>
    <name evidence="8" type="ORF">CAC42_1203</name>
</gene>
<reference evidence="8 9" key="1">
    <citation type="submission" date="2017-06" db="EMBL/GenBank/DDBJ databases">
        <title>Draft genome sequence of a variant of Elsinoe murrayae.</title>
        <authorList>
            <person name="Cheng Q."/>
        </authorList>
    </citation>
    <scope>NUCLEOTIDE SEQUENCE [LARGE SCALE GENOMIC DNA]</scope>
    <source>
        <strain evidence="8 9">CQ-2017a</strain>
    </source>
</reference>
<keyword evidence="4" id="KW-0496">Mitochondrion</keyword>
<dbReference type="GO" id="GO:0006412">
    <property type="term" value="P:translation"/>
    <property type="evidence" value="ECO:0007669"/>
    <property type="project" value="InterPro"/>
</dbReference>
<feature type="compositionally biased region" description="Basic and acidic residues" evidence="7">
    <location>
        <begin position="78"/>
        <end position="92"/>
    </location>
</feature>
<comment type="subcellular location">
    <subcellularLocation>
        <location evidence="1">Mitochondrion</location>
    </subcellularLocation>
</comment>
<dbReference type="Pfam" id="PF05046">
    <property type="entry name" value="Img2"/>
    <property type="match status" value="1"/>
</dbReference>
<dbReference type="GO" id="GO:0003735">
    <property type="term" value="F:structural constituent of ribosome"/>
    <property type="evidence" value="ECO:0007669"/>
    <property type="project" value="InterPro"/>
</dbReference>
<evidence type="ECO:0000256" key="7">
    <source>
        <dbReference type="SAM" id="MobiDB-lite"/>
    </source>
</evidence>
<evidence type="ECO:0000256" key="1">
    <source>
        <dbReference type="ARBA" id="ARBA00004173"/>
    </source>
</evidence>
<dbReference type="GO" id="GO:0005762">
    <property type="term" value="C:mitochondrial large ribosomal subunit"/>
    <property type="evidence" value="ECO:0007669"/>
    <property type="project" value="TreeGrafter"/>
</dbReference>
<evidence type="ECO:0000313" key="8">
    <source>
        <dbReference type="EMBL" id="PNS21424.1"/>
    </source>
</evidence>
<evidence type="ECO:0000256" key="6">
    <source>
        <dbReference type="ARBA" id="ARBA00035191"/>
    </source>
</evidence>
<protein>
    <recommendedName>
        <fullName evidence="6">Large ribosomal subunit protein mL49</fullName>
    </recommendedName>
</protein>
<comment type="caution">
    <text evidence="8">The sequence shown here is derived from an EMBL/GenBank/DDBJ whole genome shotgun (WGS) entry which is preliminary data.</text>
</comment>